<dbReference type="Proteomes" id="UP000037660">
    <property type="component" value="Unassembled WGS sequence"/>
</dbReference>
<dbReference type="GO" id="GO:0015562">
    <property type="term" value="F:efflux transmembrane transporter activity"/>
    <property type="evidence" value="ECO:0007669"/>
    <property type="project" value="TreeGrafter"/>
</dbReference>
<keyword evidence="7" id="KW-1185">Reference proteome</keyword>
<evidence type="ECO:0000259" key="4">
    <source>
        <dbReference type="Pfam" id="PF25917"/>
    </source>
</evidence>
<evidence type="ECO:0000313" key="7">
    <source>
        <dbReference type="Proteomes" id="UP000037660"/>
    </source>
</evidence>
<dbReference type="Gene3D" id="2.40.30.170">
    <property type="match status" value="1"/>
</dbReference>
<name>A0A0K8P054_PISS1</name>
<dbReference type="NCBIfam" id="TIGR01730">
    <property type="entry name" value="RND_mfp"/>
    <property type="match status" value="1"/>
</dbReference>
<dbReference type="InterPro" id="IPR058792">
    <property type="entry name" value="Beta-barrel_RND_2"/>
</dbReference>
<proteinExistence type="inferred from homology"/>
<feature type="domain" description="Multidrug resistance protein MdtA-like barrel-sandwich hybrid" evidence="4">
    <location>
        <begin position="77"/>
        <end position="218"/>
    </location>
</feature>
<dbReference type="Pfam" id="PF25954">
    <property type="entry name" value="Beta-barrel_RND_2"/>
    <property type="match status" value="1"/>
</dbReference>
<protein>
    <submittedName>
        <fullName evidence="6">Uncharacterized protein</fullName>
    </submittedName>
</protein>
<evidence type="ECO:0000256" key="3">
    <source>
        <dbReference type="SAM" id="SignalP"/>
    </source>
</evidence>
<dbReference type="GO" id="GO:1990281">
    <property type="term" value="C:efflux pump complex"/>
    <property type="evidence" value="ECO:0007669"/>
    <property type="project" value="TreeGrafter"/>
</dbReference>
<dbReference type="AlphaFoldDB" id="A0A0K8P054"/>
<reference evidence="6 7" key="2">
    <citation type="journal article" date="2016" name="Science">
        <title>A bacterium that degrades and assimilates poly(ethylene terephthalate).</title>
        <authorList>
            <person name="Yoshida S."/>
            <person name="Hiraga K."/>
            <person name="Takehana T."/>
            <person name="Taniguchi I."/>
            <person name="Yamaji H."/>
            <person name="Maeda Y."/>
            <person name="Toyohara K."/>
            <person name="Miyamoto K."/>
            <person name="Kimura Y."/>
            <person name="Oda K."/>
        </authorList>
    </citation>
    <scope>NUCLEOTIDE SEQUENCE [LARGE SCALE GENOMIC DNA]</scope>
    <source>
        <strain evidence="7">NBRC 110686 / TISTR 2288 / 201-F6</strain>
    </source>
</reference>
<keyword evidence="3" id="KW-0732">Signal</keyword>
<dbReference type="Pfam" id="PF25917">
    <property type="entry name" value="BSH_RND"/>
    <property type="match status" value="1"/>
</dbReference>
<feature type="region of interest" description="Disordered" evidence="2">
    <location>
        <begin position="373"/>
        <end position="406"/>
    </location>
</feature>
<accession>A0A0K8P054</accession>
<evidence type="ECO:0000256" key="2">
    <source>
        <dbReference type="SAM" id="MobiDB-lite"/>
    </source>
</evidence>
<dbReference type="InterPro" id="IPR058625">
    <property type="entry name" value="MdtA-like_BSH"/>
</dbReference>
<comment type="caution">
    <text evidence="6">The sequence shown here is derived from an EMBL/GenBank/DDBJ whole genome shotgun (WGS) entry which is preliminary data.</text>
</comment>
<dbReference type="Gene3D" id="2.40.420.20">
    <property type="match status" value="1"/>
</dbReference>
<feature type="domain" description="CusB-like beta-barrel" evidence="5">
    <location>
        <begin position="232"/>
        <end position="296"/>
    </location>
</feature>
<dbReference type="PANTHER" id="PTHR30469">
    <property type="entry name" value="MULTIDRUG RESISTANCE PROTEIN MDTA"/>
    <property type="match status" value="1"/>
</dbReference>
<evidence type="ECO:0000259" key="5">
    <source>
        <dbReference type="Pfam" id="PF25954"/>
    </source>
</evidence>
<dbReference type="Gene3D" id="2.40.50.100">
    <property type="match status" value="1"/>
</dbReference>
<dbReference type="InterPro" id="IPR006143">
    <property type="entry name" value="RND_pump_MFP"/>
</dbReference>
<reference evidence="7" key="1">
    <citation type="submission" date="2015-07" db="EMBL/GenBank/DDBJ databases">
        <title>Discovery of a poly(ethylene terephthalate assimilation.</title>
        <authorList>
            <person name="Yoshida S."/>
            <person name="Hiraga K."/>
            <person name="Takehana T."/>
            <person name="Taniguchi I."/>
            <person name="Yamaji H."/>
            <person name="Maeda Y."/>
            <person name="Toyohara K."/>
            <person name="Miyamoto K."/>
            <person name="Kimura Y."/>
            <person name="Oda K."/>
        </authorList>
    </citation>
    <scope>NUCLEOTIDE SEQUENCE [LARGE SCALE GENOMIC DNA]</scope>
    <source>
        <strain evidence="7">NBRC 110686 / TISTR 2288 / 201-F6</strain>
    </source>
</reference>
<dbReference type="SUPFAM" id="SSF111369">
    <property type="entry name" value="HlyD-like secretion proteins"/>
    <property type="match status" value="1"/>
</dbReference>
<dbReference type="Gene3D" id="1.10.287.470">
    <property type="entry name" value="Helix hairpin bin"/>
    <property type="match status" value="1"/>
</dbReference>
<dbReference type="RefSeq" id="WP_231638067.1">
    <property type="nucleotide sequence ID" value="NZ_BBYR01000024.1"/>
</dbReference>
<gene>
    <name evidence="6" type="ORF">ISF6_1328</name>
</gene>
<feature type="signal peptide" evidence="3">
    <location>
        <begin position="1"/>
        <end position="22"/>
    </location>
</feature>
<evidence type="ECO:0000313" key="6">
    <source>
        <dbReference type="EMBL" id="GAP35555.1"/>
    </source>
</evidence>
<dbReference type="EMBL" id="BBYR01000024">
    <property type="protein sequence ID" value="GAP35555.1"/>
    <property type="molecule type" value="Genomic_DNA"/>
</dbReference>
<feature type="chain" id="PRO_5005513588" evidence="3">
    <location>
        <begin position="23"/>
        <end position="406"/>
    </location>
</feature>
<dbReference type="STRING" id="1547922.ISF6_1328"/>
<evidence type="ECO:0000256" key="1">
    <source>
        <dbReference type="ARBA" id="ARBA00009477"/>
    </source>
</evidence>
<organism evidence="6 7">
    <name type="scientific">Piscinibacter sakaiensis</name>
    <name type="common">Ideonella sakaiensis</name>
    <dbReference type="NCBI Taxonomy" id="1547922"/>
    <lineage>
        <taxon>Bacteria</taxon>
        <taxon>Pseudomonadati</taxon>
        <taxon>Pseudomonadota</taxon>
        <taxon>Betaproteobacteria</taxon>
        <taxon>Burkholderiales</taxon>
        <taxon>Sphaerotilaceae</taxon>
        <taxon>Piscinibacter</taxon>
    </lineage>
</organism>
<sequence length="406" mass="42313">MRKTWVIAGVIGVALAAGSAWWTTQAPARAAAAGKDGGKKSEKAAPPLVFRASEVVRPQHQAMPEEVVFSGALAAPRTALVRAKASGTLLSLTVAEGSRVQAGQALGAIDVSDLNHRLAERHAGVEAAQARVAEAERVHRSNEDLARQQFISPNALESSRAALESARAQLKSTRAQLDTAAVGLREARLLAPIAGIVGKRSVLPGEKVSAEQELLTLVDLRELELAGVVGTHQVSKLQAGQPVTVRIEGVDAPVTGRIDRIAPQAVAGTRGIPIVVLLANPQERYRAGQYASASVTLADPVQRLTVPLSAVSQASGQDYVWTVEKGVLVRRIVITGRRQVAQGRVEVTQGLPADVDVLAARFDNLKEGAAARIAPPSGQPVSAASPLADAQGPSAGADGRPATRAR</sequence>
<comment type="similarity">
    <text evidence="1">Belongs to the membrane fusion protein (MFP) (TC 8.A.1) family.</text>
</comment>
<dbReference type="PANTHER" id="PTHR30469:SF15">
    <property type="entry name" value="HLYD FAMILY OF SECRETION PROTEINS"/>
    <property type="match status" value="1"/>
</dbReference>